<feature type="region of interest" description="Disordered" evidence="1">
    <location>
        <begin position="56"/>
        <end position="81"/>
    </location>
</feature>
<evidence type="ECO:0000313" key="3">
    <source>
        <dbReference type="EMBL" id="CAI6335390.1"/>
    </source>
</evidence>
<dbReference type="OrthoDB" id="3798952at2759"/>
<gene>
    <name evidence="3" type="ORF">PDIGIT_LOCUS8471</name>
</gene>
<evidence type="ECO:0000256" key="1">
    <source>
        <dbReference type="SAM" id="MobiDB-lite"/>
    </source>
</evidence>
<feature type="transmembrane region" description="Helical" evidence="2">
    <location>
        <begin position="23"/>
        <end position="44"/>
    </location>
</feature>
<keyword evidence="2" id="KW-1133">Transmembrane helix</keyword>
<feature type="compositionally biased region" description="Low complexity" evidence="1">
    <location>
        <begin position="166"/>
        <end position="179"/>
    </location>
</feature>
<keyword evidence="2" id="KW-0812">Transmembrane</keyword>
<reference evidence="3" key="1">
    <citation type="submission" date="2023-01" db="EMBL/GenBank/DDBJ databases">
        <authorList>
            <person name="Van Ghelder C."/>
            <person name="Rancurel C."/>
        </authorList>
    </citation>
    <scope>NUCLEOTIDE SEQUENCE</scope>
    <source>
        <strain evidence="3">CNCM I-4278</strain>
    </source>
</reference>
<protein>
    <submittedName>
        <fullName evidence="3">Uncharacterized protein</fullName>
    </submittedName>
</protein>
<feature type="compositionally biased region" description="Pro residues" evidence="1">
    <location>
        <begin position="180"/>
        <end position="195"/>
    </location>
</feature>
<dbReference type="EMBL" id="CAOQHR010000005">
    <property type="protein sequence ID" value="CAI6335390.1"/>
    <property type="molecule type" value="Genomic_DNA"/>
</dbReference>
<name>A0A9W4XNW8_9PLEO</name>
<feature type="compositionally biased region" description="Polar residues" evidence="1">
    <location>
        <begin position="226"/>
        <end position="237"/>
    </location>
</feature>
<organism evidence="3 4">
    <name type="scientific">Periconia digitata</name>
    <dbReference type="NCBI Taxonomy" id="1303443"/>
    <lineage>
        <taxon>Eukaryota</taxon>
        <taxon>Fungi</taxon>
        <taxon>Dikarya</taxon>
        <taxon>Ascomycota</taxon>
        <taxon>Pezizomycotina</taxon>
        <taxon>Dothideomycetes</taxon>
        <taxon>Pleosporomycetidae</taxon>
        <taxon>Pleosporales</taxon>
        <taxon>Massarineae</taxon>
        <taxon>Periconiaceae</taxon>
        <taxon>Periconia</taxon>
    </lineage>
</organism>
<dbReference type="Proteomes" id="UP001152607">
    <property type="component" value="Unassembled WGS sequence"/>
</dbReference>
<feature type="compositionally biased region" description="Low complexity" evidence="1">
    <location>
        <begin position="269"/>
        <end position="280"/>
    </location>
</feature>
<feature type="region of interest" description="Disordered" evidence="1">
    <location>
        <begin position="126"/>
        <end position="149"/>
    </location>
</feature>
<feature type="region of interest" description="Disordered" evidence="1">
    <location>
        <begin position="164"/>
        <end position="280"/>
    </location>
</feature>
<keyword evidence="2" id="KW-0472">Membrane</keyword>
<evidence type="ECO:0000313" key="4">
    <source>
        <dbReference type="Proteomes" id="UP001152607"/>
    </source>
</evidence>
<dbReference type="AlphaFoldDB" id="A0A9W4XNW8"/>
<proteinExistence type="predicted"/>
<comment type="caution">
    <text evidence="3">The sequence shown here is derived from an EMBL/GenBank/DDBJ whole genome shotgun (WGS) entry which is preliminary data.</text>
</comment>
<accession>A0A9W4XNW8</accession>
<sequence length="298" mass="32269">MAPQPQESSSPSSSSLPGMKRGIGIGVVASLTIIIIAIVTYLALRRRRLLREKKAKELENPTSDIEQQPLPFSEDPNQEKKPAFQYWRQFPAVEADARSIHELDGAGPMPELPTKVNVQELEANAVDSGGVAPRSAEDEEALKRSQSQSQGVVLRNWAKWTKALGSSESASSPTATTSIPPLPTQAPSIPPPPPDSSYNLYDTPIIEETRSQNTLPPSENIGEVDTSLQRPQLTLMNTEKKPQKVGKKGRYYSMGSDVLSPLSASEGRSSVGVSPLSVSPLSEVYLQQQRSSSTGRLV</sequence>
<evidence type="ECO:0000256" key="2">
    <source>
        <dbReference type="SAM" id="Phobius"/>
    </source>
</evidence>
<keyword evidence="4" id="KW-1185">Reference proteome</keyword>